<sequence length="480" mass="53800">MNQRLKTTWVVKCILLLFTFSFVIFSCKDVASAIDPTSTNSIGVTAETYSDTNFVAADWTSQTHSKDGVPNFSLVFDDTKVQRIDLVLTKNRWQIMLADMTKKYGTFGVSSGGQGGGLTDADDPIMVPGNVLYNGKTWYKAGIRFKGNSSLQSTWKAGNMKLSFKLDFDEFEKEYPQIDNQRFNGFKKLSLKNNFDDASFLREKVAGDVFRNAGLAASHTAFFTVYVDYGDGPIYFGLYTLTEEVDDTVIKTQFKSSKGNLYKPDGTAASFASGSFNETQMYKKTNEDAADFTDVKALLSILHDGSRTSSPALWRTRLDAVFDTDMYMNYLAINTAIQNWDTYGRMTHNYFLYNNPATNKLTWIPWDNNEALQTGKQGGSLPLDFAGLNSAQWPIIGYLYQDAVYQAKYKANLKSLTEGAFNPTSMQALYAKYQALVEPYATTEKQGYTFLRNSSEFSSAINTLKSHVTSRKNAVDSYLK</sequence>
<comment type="caution">
    <text evidence="1">The sequence shown here is derived from an EMBL/GenBank/DDBJ whole genome shotgun (WGS) entry which is preliminary data.</text>
</comment>
<dbReference type="Pfam" id="PF08757">
    <property type="entry name" value="CotH"/>
    <property type="match status" value="1"/>
</dbReference>
<evidence type="ECO:0000313" key="2">
    <source>
        <dbReference type="Proteomes" id="UP001595616"/>
    </source>
</evidence>
<dbReference type="EMBL" id="JBHRYQ010000001">
    <property type="protein sequence ID" value="MFC3811982.1"/>
    <property type="molecule type" value="Genomic_DNA"/>
</dbReference>
<keyword evidence="2" id="KW-1185">Reference proteome</keyword>
<dbReference type="GO" id="GO:0016301">
    <property type="term" value="F:kinase activity"/>
    <property type="evidence" value="ECO:0007669"/>
    <property type="project" value="UniProtKB-KW"/>
</dbReference>
<gene>
    <name evidence="1" type="ORF">ACFOOI_15065</name>
</gene>
<dbReference type="PROSITE" id="PS51257">
    <property type="entry name" value="PROKAR_LIPOPROTEIN"/>
    <property type="match status" value="1"/>
</dbReference>
<dbReference type="PANTHER" id="PTHR40050:SF1">
    <property type="entry name" value="INNER SPORE COAT PROTEIN H"/>
    <property type="match status" value="1"/>
</dbReference>
<dbReference type="PANTHER" id="PTHR40050">
    <property type="entry name" value="INNER SPORE COAT PROTEIN H"/>
    <property type="match status" value="1"/>
</dbReference>
<protein>
    <submittedName>
        <fullName evidence="1">CotH kinase family protein</fullName>
    </submittedName>
</protein>
<accession>A0ABV7YYP8</accession>
<reference evidence="2" key="1">
    <citation type="journal article" date="2019" name="Int. J. Syst. Evol. Microbiol.">
        <title>The Global Catalogue of Microorganisms (GCM) 10K type strain sequencing project: providing services to taxonomists for standard genome sequencing and annotation.</title>
        <authorList>
            <consortium name="The Broad Institute Genomics Platform"/>
            <consortium name="The Broad Institute Genome Sequencing Center for Infectious Disease"/>
            <person name="Wu L."/>
            <person name="Ma J."/>
        </authorList>
    </citation>
    <scope>NUCLEOTIDE SEQUENCE [LARGE SCALE GENOMIC DNA]</scope>
    <source>
        <strain evidence="2">CECT 7956</strain>
    </source>
</reference>
<dbReference type="RefSeq" id="WP_379838839.1">
    <property type="nucleotide sequence ID" value="NZ_JBHRYQ010000001.1"/>
</dbReference>
<organism evidence="1 2">
    <name type="scientific">Lacihabitans lacunae</name>
    <dbReference type="NCBI Taxonomy" id="1028214"/>
    <lineage>
        <taxon>Bacteria</taxon>
        <taxon>Pseudomonadati</taxon>
        <taxon>Bacteroidota</taxon>
        <taxon>Cytophagia</taxon>
        <taxon>Cytophagales</taxon>
        <taxon>Leadbetterellaceae</taxon>
        <taxon>Lacihabitans</taxon>
    </lineage>
</organism>
<proteinExistence type="predicted"/>
<dbReference type="InterPro" id="IPR014867">
    <property type="entry name" value="Spore_coat_CotH_CotH2/3/7"/>
</dbReference>
<keyword evidence="1" id="KW-0808">Transferase</keyword>
<keyword evidence="1" id="KW-0418">Kinase</keyword>
<evidence type="ECO:0000313" key="1">
    <source>
        <dbReference type="EMBL" id="MFC3811982.1"/>
    </source>
</evidence>
<dbReference type="Proteomes" id="UP001595616">
    <property type="component" value="Unassembled WGS sequence"/>
</dbReference>
<name>A0ABV7YYP8_9BACT</name>